<proteinExistence type="predicted"/>
<feature type="compositionally biased region" description="Polar residues" evidence="1">
    <location>
        <begin position="224"/>
        <end position="241"/>
    </location>
</feature>
<accession>A0A917D654</accession>
<dbReference type="InterPro" id="IPR019027">
    <property type="entry name" value="Pilus_biogenesis_CpaD-related"/>
</dbReference>
<feature type="region of interest" description="Disordered" evidence="1">
    <location>
        <begin position="217"/>
        <end position="241"/>
    </location>
</feature>
<dbReference type="EMBL" id="BMJJ01000001">
    <property type="protein sequence ID" value="GGD05416.1"/>
    <property type="molecule type" value="Genomic_DNA"/>
</dbReference>
<evidence type="ECO:0000256" key="1">
    <source>
        <dbReference type="SAM" id="MobiDB-lite"/>
    </source>
</evidence>
<dbReference type="Pfam" id="PF09476">
    <property type="entry name" value="Pilus_CpaD"/>
    <property type="match status" value="1"/>
</dbReference>
<dbReference type="RefSeq" id="WP_244639773.1">
    <property type="nucleotide sequence ID" value="NZ_BMJJ01000001.1"/>
</dbReference>
<dbReference type="NCBIfam" id="TIGR02522">
    <property type="entry name" value="pilus_cpaD"/>
    <property type="match status" value="1"/>
</dbReference>
<name>A0A917D654_9HYPH</name>
<gene>
    <name evidence="2" type="ORF">GCM10011335_05390</name>
</gene>
<protein>
    <submittedName>
        <fullName evidence="2">Type IV pilus protein</fullName>
    </submittedName>
</protein>
<sequence>MSRLSPQSPAPRLDRGPVKGAALALVAALSLLGGCADRHSIEVGAIPDDYRTRHPITVGEAEEVLEIPIVSSEVRLPPASRDRITTFADRFQRSGSAAIRVLLPSGSDNAAAAELASRDVVAALRKAGIRSDRILVQPYRTAGFDGPAPIRLSFATLTAKTEACGRWPADLGDTHENKNYFNFGCASQQNLAAQIADPRDLLGPRGIDPIDAERRTTMLGDYRQGNTTASQAPITESTYDW</sequence>
<reference evidence="2" key="2">
    <citation type="submission" date="2020-09" db="EMBL/GenBank/DDBJ databases">
        <authorList>
            <person name="Sun Q."/>
            <person name="Zhou Y."/>
        </authorList>
    </citation>
    <scope>NUCLEOTIDE SEQUENCE</scope>
    <source>
        <strain evidence="2">CGMCC 1.15493</strain>
    </source>
</reference>
<comment type="caution">
    <text evidence="2">The sequence shown here is derived from an EMBL/GenBank/DDBJ whole genome shotgun (WGS) entry which is preliminary data.</text>
</comment>
<dbReference type="AlphaFoldDB" id="A0A917D654"/>
<evidence type="ECO:0000313" key="2">
    <source>
        <dbReference type="EMBL" id="GGD05416.1"/>
    </source>
</evidence>
<organism evidence="2 3">
    <name type="scientific">Aureimonas glaciei</name>
    <dbReference type="NCBI Taxonomy" id="1776957"/>
    <lineage>
        <taxon>Bacteria</taxon>
        <taxon>Pseudomonadati</taxon>
        <taxon>Pseudomonadota</taxon>
        <taxon>Alphaproteobacteria</taxon>
        <taxon>Hyphomicrobiales</taxon>
        <taxon>Aurantimonadaceae</taxon>
        <taxon>Aureimonas</taxon>
    </lineage>
</organism>
<dbReference type="PROSITE" id="PS51257">
    <property type="entry name" value="PROKAR_LIPOPROTEIN"/>
    <property type="match status" value="1"/>
</dbReference>
<evidence type="ECO:0000313" key="3">
    <source>
        <dbReference type="Proteomes" id="UP000613160"/>
    </source>
</evidence>
<reference evidence="2" key="1">
    <citation type="journal article" date="2014" name="Int. J. Syst. Evol. Microbiol.">
        <title>Complete genome sequence of Corynebacterium casei LMG S-19264T (=DSM 44701T), isolated from a smear-ripened cheese.</title>
        <authorList>
            <consortium name="US DOE Joint Genome Institute (JGI-PGF)"/>
            <person name="Walter F."/>
            <person name="Albersmeier A."/>
            <person name="Kalinowski J."/>
            <person name="Ruckert C."/>
        </authorList>
    </citation>
    <scope>NUCLEOTIDE SEQUENCE</scope>
    <source>
        <strain evidence="2">CGMCC 1.15493</strain>
    </source>
</reference>
<keyword evidence="3" id="KW-1185">Reference proteome</keyword>
<dbReference type="InterPro" id="IPR013361">
    <property type="entry name" value="Pilus_CpaD"/>
</dbReference>
<dbReference type="Proteomes" id="UP000613160">
    <property type="component" value="Unassembled WGS sequence"/>
</dbReference>